<dbReference type="Proteomes" id="UP000031339">
    <property type="component" value="Unassembled WGS sequence"/>
</dbReference>
<keyword evidence="1" id="KW-0472">Membrane</keyword>
<accession>A0A0C1HLU6</accession>
<keyword evidence="1" id="KW-0812">Transmembrane</keyword>
<dbReference type="NCBIfam" id="NF038277">
    <property type="entry name" value="accessory_MacP"/>
    <property type="match status" value="1"/>
</dbReference>
<dbReference type="GeneID" id="93846659"/>
<dbReference type="eggNOG" id="ENOG503042P">
    <property type="taxonomic scope" value="Bacteria"/>
</dbReference>
<dbReference type="STRING" id="862969.SCI_0559"/>
<comment type="caution">
    <text evidence="2">The sequence shown here is derived from an EMBL/GenBank/DDBJ whole genome shotgun (WGS) entry which is preliminary data.</text>
</comment>
<proteinExistence type="predicted"/>
<protein>
    <submittedName>
        <fullName evidence="2">Foldase</fullName>
    </submittedName>
</protein>
<name>A0A0C1HLU6_STRCV</name>
<dbReference type="Pfam" id="PF26336">
    <property type="entry name" value="MacP_activator"/>
    <property type="match status" value="1"/>
</dbReference>
<dbReference type="RefSeq" id="WP_003034247.1">
    <property type="nucleotide sequence ID" value="NZ_CAJPUH010000045.1"/>
</dbReference>
<feature type="transmembrane region" description="Helical" evidence="1">
    <location>
        <begin position="84"/>
        <end position="101"/>
    </location>
</feature>
<evidence type="ECO:0000256" key="1">
    <source>
        <dbReference type="SAM" id="Phobius"/>
    </source>
</evidence>
<dbReference type="InterPro" id="IPR047752">
    <property type="entry name" value="MacP"/>
</dbReference>
<dbReference type="AlphaFoldDB" id="A0A0C1HLU6"/>
<dbReference type="OrthoDB" id="2243846at2"/>
<organism evidence="2 3">
    <name type="scientific">Streptococcus constellatus</name>
    <dbReference type="NCBI Taxonomy" id="76860"/>
    <lineage>
        <taxon>Bacteria</taxon>
        <taxon>Bacillati</taxon>
        <taxon>Bacillota</taxon>
        <taxon>Bacilli</taxon>
        <taxon>Lactobacillales</taxon>
        <taxon>Streptococcaceae</taxon>
        <taxon>Streptococcus</taxon>
        <taxon>Streptococcus anginosus group</taxon>
    </lineage>
</organism>
<keyword evidence="1" id="KW-1133">Transmembrane helix</keyword>
<evidence type="ECO:0000313" key="3">
    <source>
        <dbReference type="Proteomes" id="UP000031339"/>
    </source>
</evidence>
<reference evidence="2 3" key="1">
    <citation type="submission" date="2014-12" db="EMBL/GenBank/DDBJ databases">
        <title>Partial genome sequence of Streptococcus constellatus KCOM 1650 (= ChDC B144).</title>
        <authorList>
            <person name="Kook J.-K."/>
            <person name="Park S.-N."/>
            <person name="Lim Y.K."/>
            <person name="Jo E."/>
        </authorList>
    </citation>
    <scope>NUCLEOTIDE SEQUENCE [LARGE SCALE GENOMIC DNA]</scope>
    <source>
        <strain evidence="2 3">KCOM 1650</strain>
    </source>
</reference>
<gene>
    <name evidence="2" type="ORF">RN79_01460</name>
</gene>
<evidence type="ECO:0000313" key="2">
    <source>
        <dbReference type="EMBL" id="KIC78269.1"/>
    </source>
</evidence>
<dbReference type="PATRIC" id="fig|76860.7.peg.1045"/>
<dbReference type="EMBL" id="JWIY01000001">
    <property type="protein sequence ID" value="KIC78269.1"/>
    <property type="molecule type" value="Genomic_DNA"/>
</dbReference>
<sequence length="102" mass="11628">MGRPLLTDEMIERANRGEDISGPPLHDEEETKILKTTRSQFGYSSQNSGFNQDTLQIDVEPTVTKSRRIENAKRGVFQAKLNKILFWIVLLLMALIAAIIWL</sequence>